<dbReference type="EMBL" id="JBGBPQ010000007">
    <property type="protein sequence ID" value="KAL1521867.1"/>
    <property type="molecule type" value="Genomic_DNA"/>
</dbReference>
<feature type="transmembrane region" description="Helical" evidence="1">
    <location>
        <begin position="170"/>
        <end position="189"/>
    </location>
</feature>
<feature type="transmembrane region" description="Helical" evidence="1">
    <location>
        <begin position="117"/>
        <end position="138"/>
    </location>
</feature>
<keyword evidence="4" id="KW-1185">Reference proteome</keyword>
<keyword evidence="1" id="KW-0472">Membrane</keyword>
<sequence length="224" mass="25287">MRPVLPLLLALAVASEVRREAAEHDRPMGLDQDRLPLRQALEETPHASHPHELEAFMPLWVSVLLFAAAGAALSLCGHYHLSLSDMCDDRINPITLCRERISTKLLRCECALHAAEVGCWVFVWPPFGLFLALFTLAVRLSWASQLTLDPTTIFVERVQRNLRTKWCVMAGWHAIAAFLGFFQLTIHGVNAIQRHARQFESTAGNFGHHPLLNPHFTMHMHHAI</sequence>
<feature type="transmembrane region" description="Helical" evidence="1">
    <location>
        <begin position="55"/>
        <end position="76"/>
    </location>
</feature>
<proteinExistence type="predicted"/>
<dbReference type="AlphaFoldDB" id="A0AB34JLU1"/>
<gene>
    <name evidence="3" type="ORF">AB1Y20_021518</name>
</gene>
<feature type="signal peptide" evidence="2">
    <location>
        <begin position="1"/>
        <end position="22"/>
    </location>
</feature>
<dbReference type="Proteomes" id="UP001515480">
    <property type="component" value="Unassembled WGS sequence"/>
</dbReference>
<dbReference type="InterPro" id="IPR003377">
    <property type="entry name" value="Cornichon"/>
</dbReference>
<accession>A0AB34JLU1</accession>
<evidence type="ECO:0000256" key="1">
    <source>
        <dbReference type="SAM" id="Phobius"/>
    </source>
</evidence>
<protein>
    <submittedName>
        <fullName evidence="3">Uncharacterized protein</fullName>
    </submittedName>
</protein>
<dbReference type="Pfam" id="PF03311">
    <property type="entry name" value="Cornichon"/>
    <property type="match status" value="1"/>
</dbReference>
<evidence type="ECO:0000256" key="2">
    <source>
        <dbReference type="SAM" id="SignalP"/>
    </source>
</evidence>
<keyword evidence="1" id="KW-0812">Transmembrane</keyword>
<feature type="chain" id="PRO_5044321517" evidence="2">
    <location>
        <begin position="23"/>
        <end position="224"/>
    </location>
</feature>
<reference evidence="3 4" key="1">
    <citation type="journal article" date="2024" name="Science">
        <title>Giant polyketide synthase enzymes in the biosynthesis of giant marine polyether toxins.</title>
        <authorList>
            <person name="Fallon T.R."/>
            <person name="Shende V.V."/>
            <person name="Wierzbicki I.H."/>
            <person name="Pendleton A.L."/>
            <person name="Watervoot N.F."/>
            <person name="Auber R.P."/>
            <person name="Gonzalez D.J."/>
            <person name="Wisecaver J.H."/>
            <person name="Moore B.S."/>
        </authorList>
    </citation>
    <scope>NUCLEOTIDE SEQUENCE [LARGE SCALE GENOMIC DNA]</scope>
    <source>
        <strain evidence="3 4">12B1</strain>
    </source>
</reference>
<comment type="caution">
    <text evidence="3">The sequence shown here is derived from an EMBL/GenBank/DDBJ whole genome shotgun (WGS) entry which is preliminary data.</text>
</comment>
<evidence type="ECO:0000313" key="4">
    <source>
        <dbReference type="Proteomes" id="UP001515480"/>
    </source>
</evidence>
<dbReference type="GO" id="GO:0016192">
    <property type="term" value="P:vesicle-mediated transport"/>
    <property type="evidence" value="ECO:0007669"/>
    <property type="project" value="InterPro"/>
</dbReference>
<keyword evidence="2" id="KW-0732">Signal</keyword>
<name>A0AB34JLU1_PRYPA</name>
<organism evidence="3 4">
    <name type="scientific">Prymnesium parvum</name>
    <name type="common">Toxic golden alga</name>
    <dbReference type="NCBI Taxonomy" id="97485"/>
    <lineage>
        <taxon>Eukaryota</taxon>
        <taxon>Haptista</taxon>
        <taxon>Haptophyta</taxon>
        <taxon>Prymnesiophyceae</taxon>
        <taxon>Prymnesiales</taxon>
        <taxon>Prymnesiaceae</taxon>
        <taxon>Prymnesium</taxon>
    </lineage>
</organism>
<evidence type="ECO:0000313" key="3">
    <source>
        <dbReference type="EMBL" id="KAL1521867.1"/>
    </source>
</evidence>
<keyword evidence="1" id="KW-1133">Transmembrane helix</keyword>
<dbReference type="SMART" id="SM01398">
    <property type="entry name" value="Cornichon"/>
    <property type="match status" value="1"/>
</dbReference>